<evidence type="ECO:0000256" key="3">
    <source>
        <dbReference type="ARBA" id="ARBA00022692"/>
    </source>
</evidence>
<dbReference type="Gene3D" id="2.130.10.30">
    <property type="entry name" value="Regulator of chromosome condensation 1/beta-lactamase-inhibitor protein II"/>
    <property type="match status" value="2"/>
</dbReference>
<comment type="caution">
    <text evidence="14">The sequence shown here is derived from an EMBL/GenBank/DDBJ whole genome shotgun (WGS) entry which is preliminary data.</text>
</comment>
<dbReference type="PROSITE" id="PS50012">
    <property type="entry name" value="RCC1_3"/>
    <property type="match status" value="1"/>
</dbReference>
<comment type="catalytic activity">
    <reaction evidence="10">
        <text>L-threonyl-[protein] + ATP = O-phospho-L-threonyl-[protein] + ADP + H(+)</text>
        <dbReference type="Rhea" id="RHEA:46608"/>
        <dbReference type="Rhea" id="RHEA-COMP:11060"/>
        <dbReference type="Rhea" id="RHEA-COMP:11605"/>
        <dbReference type="ChEBI" id="CHEBI:15378"/>
        <dbReference type="ChEBI" id="CHEBI:30013"/>
        <dbReference type="ChEBI" id="CHEBI:30616"/>
        <dbReference type="ChEBI" id="CHEBI:61977"/>
        <dbReference type="ChEBI" id="CHEBI:456216"/>
        <dbReference type="EC" id="2.7.11.1"/>
    </reaction>
</comment>
<dbReference type="InterPro" id="IPR000408">
    <property type="entry name" value="Reg_chr_condens"/>
</dbReference>
<dbReference type="GO" id="GO:0016020">
    <property type="term" value="C:membrane"/>
    <property type="evidence" value="ECO:0007669"/>
    <property type="project" value="UniProtKB-SubCell"/>
</dbReference>
<dbReference type="STRING" id="307507.A0A2V0PKE5"/>
<dbReference type="GO" id="GO:0004674">
    <property type="term" value="F:protein serine/threonine kinase activity"/>
    <property type="evidence" value="ECO:0007669"/>
    <property type="project" value="UniProtKB-KW"/>
</dbReference>
<evidence type="ECO:0000256" key="10">
    <source>
        <dbReference type="ARBA" id="ARBA00047899"/>
    </source>
</evidence>
<reference evidence="14 15" key="1">
    <citation type="journal article" date="2018" name="Sci. Rep.">
        <title>Raphidocelis subcapitata (=Pseudokirchneriella subcapitata) provides an insight into genome evolution and environmental adaptations in the Sphaeropleales.</title>
        <authorList>
            <person name="Suzuki S."/>
            <person name="Yamaguchi H."/>
            <person name="Nakajima N."/>
            <person name="Kawachi M."/>
        </authorList>
    </citation>
    <scope>NUCLEOTIDE SEQUENCE [LARGE SCALE GENOMIC DNA]</scope>
    <source>
        <strain evidence="14 15">NIES-35</strain>
    </source>
</reference>
<dbReference type="PANTHER" id="PTHR47460">
    <property type="entry name" value="SERINE/THREONINE-PROTEIN KINASE-LIKE PROTEIN ACR4"/>
    <property type="match status" value="1"/>
</dbReference>
<dbReference type="InParanoid" id="A0A2V0PKE5"/>
<evidence type="ECO:0000256" key="5">
    <source>
        <dbReference type="ARBA" id="ARBA00022989"/>
    </source>
</evidence>
<keyword evidence="3" id="KW-0812">Transmembrane</keyword>
<organism evidence="14 15">
    <name type="scientific">Raphidocelis subcapitata</name>
    <dbReference type="NCBI Taxonomy" id="307507"/>
    <lineage>
        <taxon>Eukaryota</taxon>
        <taxon>Viridiplantae</taxon>
        <taxon>Chlorophyta</taxon>
        <taxon>core chlorophytes</taxon>
        <taxon>Chlorophyceae</taxon>
        <taxon>CS clade</taxon>
        <taxon>Sphaeropleales</taxon>
        <taxon>Selenastraceae</taxon>
        <taxon>Raphidocelis</taxon>
    </lineage>
</organism>
<comment type="catalytic activity">
    <reaction evidence="11">
        <text>L-seryl-[protein] + ATP = O-phospho-L-seryl-[protein] + ADP + H(+)</text>
        <dbReference type="Rhea" id="RHEA:17989"/>
        <dbReference type="Rhea" id="RHEA-COMP:9863"/>
        <dbReference type="Rhea" id="RHEA-COMP:11604"/>
        <dbReference type="ChEBI" id="CHEBI:15378"/>
        <dbReference type="ChEBI" id="CHEBI:29999"/>
        <dbReference type="ChEBI" id="CHEBI:30616"/>
        <dbReference type="ChEBI" id="CHEBI:83421"/>
        <dbReference type="ChEBI" id="CHEBI:456216"/>
        <dbReference type="EC" id="2.7.11.1"/>
    </reaction>
</comment>
<evidence type="ECO:0000256" key="12">
    <source>
        <dbReference type="PROSITE-ProRule" id="PRU00235"/>
    </source>
</evidence>
<feature type="chain" id="PRO_5015943953" description="non-specific serine/threonine protein kinase" evidence="13">
    <location>
        <begin position="40"/>
        <end position="406"/>
    </location>
</feature>
<feature type="repeat" description="RCC1" evidence="12">
    <location>
        <begin position="96"/>
        <end position="148"/>
    </location>
</feature>
<evidence type="ECO:0000313" key="14">
    <source>
        <dbReference type="EMBL" id="GBF97505.1"/>
    </source>
</evidence>
<sequence length="406" mass="42066">MTAAQRPGLPGVTAARQTRQRAEHRLVALLLLLLPALRARPAACARAGGAAEPQPPKSYCWEWGSPPREVPGGLHFESVAAASSGTHACGIEWRSGKAYCWGQANWMGKFVLGRADVEDSAVPVEVSGAPRLSSLSVGRAHACGLEADTGAAWCWGSWDGGANVLGHGRAASSPGAVKVLGGHTFESIYTSMMYSAALDREGHAWWWGGIPFVLPSSTVPGGRVGQLTPYSVDTVVPLPGNHSFSRLAGGFYHACGLTKGDGHVLCWGCWCTQDELDMLSHGRPGGPKRTDVCAEVPVGMAGGPGFVDVAASFHSACGLRASGEVVCWASLKGAPSTAIQAGSGINRIVGGWWSRYCGLTPGGAARCWGGGERPEAPGLKFASLSAGWRQACGVEVSERPAQAAGG</sequence>
<keyword evidence="7" id="KW-1015">Disulfide bond</keyword>
<evidence type="ECO:0000256" key="13">
    <source>
        <dbReference type="SAM" id="SignalP"/>
    </source>
</evidence>
<keyword evidence="8" id="KW-0675">Receptor</keyword>
<evidence type="ECO:0000256" key="6">
    <source>
        <dbReference type="ARBA" id="ARBA00023136"/>
    </source>
</evidence>
<evidence type="ECO:0000256" key="2">
    <source>
        <dbReference type="ARBA" id="ARBA00012513"/>
    </source>
</evidence>
<gene>
    <name evidence="14" type="ORF">Rsub_10428</name>
</gene>
<dbReference type="Proteomes" id="UP000247498">
    <property type="component" value="Unassembled WGS sequence"/>
</dbReference>
<comment type="subcellular location">
    <subcellularLocation>
        <location evidence="1">Membrane</location>
        <topology evidence="1">Single-pass type I membrane protein</topology>
    </subcellularLocation>
</comment>
<feature type="signal peptide" evidence="13">
    <location>
        <begin position="1"/>
        <end position="39"/>
    </location>
</feature>
<evidence type="ECO:0000256" key="11">
    <source>
        <dbReference type="ARBA" id="ARBA00048679"/>
    </source>
</evidence>
<dbReference type="EC" id="2.7.11.1" evidence="2"/>
<name>A0A2V0PKE5_9CHLO</name>
<evidence type="ECO:0000256" key="7">
    <source>
        <dbReference type="ARBA" id="ARBA00023157"/>
    </source>
</evidence>
<keyword evidence="9" id="KW-0325">Glycoprotein</keyword>
<dbReference type="InterPro" id="IPR009091">
    <property type="entry name" value="RCC1/BLIP-II"/>
</dbReference>
<dbReference type="AlphaFoldDB" id="A0A2V0PKE5"/>
<evidence type="ECO:0000256" key="1">
    <source>
        <dbReference type="ARBA" id="ARBA00004479"/>
    </source>
</evidence>
<protein>
    <recommendedName>
        <fullName evidence="2">non-specific serine/threonine protein kinase</fullName>
        <ecNumber evidence="2">2.7.11.1</ecNumber>
    </recommendedName>
</protein>
<evidence type="ECO:0000256" key="4">
    <source>
        <dbReference type="ARBA" id="ARBA00022729"/>
    </source>
</evidence>
<evidence type="ECO:0000256" key="8">
    <source>
        <dbReference type="ARBA" id="ARBA00023170"/>
    </source>
</evidence>
<dbReference type="PANTHER" id="PTHR47460:SF1">
    <property type="entry name" value="SERINE_THREONINE-PROTEIN KINASE-LIKE PROTEIN ACR4"/>
    <property type="match status" value="1"/>
</dbReference>
<dbReference type="EMBL" id="BDRX01000101">
    <property type="protein sequence ID" value="GBF97505.1"/>
    <property type="molecule type" value="Genomic_DNA"/>
</dbReference>
<accession>A0A2V0PKE5</accession>
<keyword evidence="4 13" id="KW-0732">Signal</keyword>
<keyword evidence="6" id="KW-0472">Membrane</keyword>
<evidence type="ECO:0000256" key="9">
    <source>
        <dbReference type="ARBA" id="ARBA00023180"/>
    </source>
</evidence>
<evidence type="ECO:0000313" key="15">
    <source>
        <dbReference type="Proteomes" id="UP000247498"/>
    </source>
</evidence>
<dbReference type="SUPFAM" id="SSF50985">
    <property type="entry name" value="RCC1/BLIP-II"/>
    <property type="match status" value="1"/>
</dbReference>
<keyword evidence="5" id="KW-1133">Transmembrane helix</keyword>
<proteinExistence type="predicted"/>
<keyword evidence="15" id="KW-1185">Reference proteome</keyword>